<dbReference type="InterPro" id="IPR007356">
    <property type="entry name" value="tRNA_m1G_MeTrfase_euk"/>
</dbReference>
<keyword evidence="9" id="KW-1185">Reference proteome</keyword>
<comment type="caution">
    <text evidence="8">The sequence shown here is derived from an EMBL/GenBank/DDBJ whole genome shotgun (WGS) entry which is preliminary data.</text>
</comment>
<dbReference type="PANTHER" id="PTHR13563">
    <property type="entry name" value="TRNA (GUANINE-9-) METHYLTRANSFERASE"/>
    <property type="match status" value="1"/>
</dbReference>
<evidence type="ECO:0000256" key="6">
    <source>
        <dbReference type="SAM" id="MobiDB-lite"/>
    </source>
</evidence>
<feature type="region of interest" description="Disordered" evidence="6">
    <location>
        <begin position="1"/>
        <end position="24"/>
    </location>
</feature>
<dbReference type="EMBL" id="JAPFFF010000006">
    <property type="protein sequence ID" value="KAK8887817.1"/>
    <property type="molecule type" value="Genomic_DNA"/>
</dbReference>
<evidence type="ECO:0000256" key="5">
    <source>
        <dbReference type="ARBA" id="ARBA00048434"/>
    </source>
</evidence>
<dbReference type="Proteomes" id="UP001470230">
    <property type="component" value="Unassembled WGS sequence"/>
</dbReference>
<dbReference type="PANTHER" id="PTHR13563:SF13">
    <property type="entry name" value="TRNA METHYLTRANSFERASE 10 HOMOLOG A"/>
    <property type="match status" value="1"/>
</dbReference>
<feature type="domain" description="SAM-dependent MTase TRM10-type" evidence="7">
    <location>
        <begin position="20"/>
        <end position="212"/>
    </location>
</feature>
<reference evidence="8 9" key="1">
    <citation type="submission" date="2024-04" db="EMBL/GenBank/DDBJ databases">
        <title>Tritrichomonas musculus Genome.</title>
        <authorList>
            <person name="Alves-Ferreira E."/>
            <person name="Grigg M."/>
            <person name="Lorenzi H."/>
            <person name="Galac M."/>
        </authorList>
    </citation>
    <scope>NUCLEOTIDE SEQUENCE [LARGE SCALE GENOMIC DNA]</scope>
    <source>
        <strain evidence="8 9">EAF2021</strain>
    </source>
</reference>
<keyword evidence="3" id="KW-0808">Transferase</keyword>
<proteinExistence type="predicted"/>
<feature type="compositionally biased region" description="Basic and acidic residues" evidence="6">
    <location>
        <begin position="1"/>
        <end position="20"/>
    </location>
</feature>
<dbReference type="Gene3D" id="3.40.1280.30">
    <property type="match status" value="1"/>
</dbReference>
<sequence length="241" mass="27891">MKGNKDKTKDPEVKDPASKKADRHKKIVVAEGPTLIMDMSWRNDMNEHSQKKVIQQISIAYSINKKADASLPFIFTSVDAVWDILLKRVNAYQWNKNIVRFENESLLNINIPLKDMVYLTADTDNICTTVDPSKYYIIGCLLDHNSKKGVTHDFAVKNNIRMERLPIPEYITMEGRHVLTINHVAEIMIRVANGIDWGDAFIQTIPSRKLPRKLENQKNKKSKEENKPKESSSFWDWCNIY</sequence>
<feature type="region of interest" description="Disordered" evidence="6">
    <location>
        <begin position="213"/>
        <end position="235"/>
    </location>
</feature>
<evidence type="ECO:0000256" key="4">
    <source>
        <dbReference type="ARBA" id="ARBA00022691"/>
    </source>
</evidence>
<dbReference type="CDD" id="cd18089">
    <property type="entry name" value="SPOUT_Trm10-like"/>
    <property type="match status" value="1"/>
</dbReference>
<evidence type="ECO:0000313" key="8">
    <source>
        <dbReference type="EMBL" id="KAK8887817.1"/>
    </source>
</evidence>
<gene>
    <name evidence="8" type="ORF">M9Y10_038874</name>
</gene>
<dbReference type="PROSITE" id="PS51675">
    <property type="entry name" value="SAM_MT_TRM10"/>
    <property type="match status" value="1"/>
</dbReference>
<comment type="catalytic activity">
    <reaction evidence="5">
        <text>guanosine(9) in tRNA + S-adenosyl-L-methionine = N(1)-methylguanosine(9) in tRNA + S-adenosyl-L-homocysteine + H(+)</text>
        <dbReference type="Rhea" id="RHEA:43156"/>
        <dbReference type="Rhea" id="RHEA-COMP:10367"/>
        <dbReference type="Rhea" id="RHEA-COMP:10368"/>
        <dbReference type="ChEBI" id="CHEBI:15378"/>
        <dbReference type="ChEBI" id="CHEBI:57856"/>
        <dbReference type="ChEBI" id="CHEBI:59789"/>
        <dbReference type="ChEBI" id="CHEBI:73542"/>
        <dbReference type="ChEBI" id="CHEBI:74269"/>
        <dbReference type="EC" id="2.1.1.221"/>
    </reaction>
</comment>
<accession>A0ABR2KA76</accession>
<dbReference type="InterPro" id="IPR038459">
    <property type="entry name" value="MT_TRM10-typ_sf"/>
</dbReference>
<organism evidence="8 9">
    <name type="scientific">Tritrichomonas musculus</name>
    <dbReference type="NCBI Taxonomy" id="1915356"/>
    <lineage>
        <taxon>Eukaryota</taxon>
        <taxon>Metamonada</taxon>
        <taxon>Parabasalia</taxon>
        <taxon>Tritrichomonadida</taxon>
        <taxon>Tritrichomonadidae</taxon>
        <taxon>Tritrichomonas</taxon>
    </lineage>
</organism>
<evidence type="ECO:0000259" key="7">
    <source>
        <dbReference type="PROSITE" id="PS51675"/>
    </source>
</evidence>
<protein>
    <recommendedName>
        <fullName evidence="1">tRNA (guanine(9)-N(1))-methyltransferase</fullName>
        <ecNumber evidence="1">2.1.1.221</ecNumber>
    </recommendedName>
</protein>
<dbReference type="InterPro" id="IPR028564">
    <property type="entry name" value="MT_TRM10-typ"/>
</dbReference>
<evidence type="ECO:0000256" key="3">
    <source>
        <dbReference type="ARBA" id="ARBA00022679"/>
    </source>
</evidence>
<evidence type="ECO:0000313" key="9">
    <source>
        <dbReference type="Proteomes" id="UP001470230"/>
    </source>
</evidence>
<dbReference type="EC" id="2.1.1.221" evidence="1"/>
<evidence type="ECO:0000256" key="1">
    <source>
        <dbReference type="ARBA" id="ARBA00012797"/>
    </source>
</evidence>
<keyword evidence="4" id="KW-0949">S-adenosyl-L-methionine</keyword>
<keyword evidence="2" id="KW-0489">Methyltransferase</keyword>
<feature type="compositionally biased region" description="Basic and acidic residues" evidence="6">
    <location>
        <begin position="213"/>
        <end position="230"/>
    </location>
</feature>
<name>A0ABR2KA76_9EUKA</name>
<evidence type="ECO:0000256" key="2">
    <source>
        <dbReference type="ARBA" id="ARBA00022603"/>
    </source>
</evidence>